<reference evidence="2" key="1">
    <citation type="journal article" date="2019" name="Int. J. Syst. Evol. Microbiol.">
        <title>The Global Catalogue of Microorganisms (GCM) 10K type strain sequencing project: providing services to taxonomists for standard genome sequencing and annotation.</title>
        <authorList>
            <consortium name="The Broad Institute Genomics Platform"/>
            <consortium name="The Broad Institute Genome Sequencing Center for Infectious Disease"/>
            <person name="Wu L."/>
            <person name="Ma J."/>
        </authorList>
    </citation>
    <scope>NUCLEOTIDE SEQUENCE [LARGE SCALE GENOMIC DNA]</scope>
    <source>
        <strain evidence="2">KCTC 52925</strain>
    </source>
</reference>
<dbReference type="InterPro" id="IPR012334">
    <property type="entry name" value="Pectin_lyas_fold"/>
</dbReference>
<evidence type="ECO:0008006" key="3">
    <source>
        <dbReference type="Google" id="ProtNLM"/>
    </source>
</evidence>
<evidence type="ECO:0000313" key="2">
    <source>
        <dbReference type="Proteomes" id="UP001597438"/>
    </source>
</evidence>
<evidence type="ECO:0000313" key="1">
    <source>
        <dbReference type="EMBL" id="MFD2832639.1"/>
    </source>
</evidence>
<dbReference type="Gene3D" id="2.160.20.10">
    <property type="entry name" value="Single-stranded right-handed beta-helix, Pectin lyase-like"/>
    <property type="match status" value="1"/>
</dbReference>
<comment type="caution">
    <text evidence="1">The sequence shown here is derived from an EMBL/GenBank/DDBJ whole genome shotgun (WGS) entry which is preliminary data.</text>
</comment>
<dbReference type="SUPFAM" id="SSF51126">
    <property type="entry name" value="Pectin lyase-like"/>
    <property type="match status" value="1"/>
</dbReference>
<dbReference type="PANTHER" id="PTHR36453">
    <property type="entry name" value="SECRETED PROTEIN-RELATED"/>
    <property type="match status" value="1"/>
</dbReference>
<dbReference type="Proteomes" id="UP001597438">
    <property type="component" value="Unassembled WGS sequence"/>
</dbReference>
<accession>A0ABW5X2M7</accession>
<dbReference type="RefSeq" id="WP_251741803.1">
    <property type="nucleotide sequence ID" value="NZ_JBHUOJ010000009.1"/>
</dbReference>
<keyword evidence="2" id="KW-1185">Reference proteome</keyword>
<dbReference type="InterPro" id="IPR011050">
    <property type="entry name" value="Pectin_lyase_fold/virulence"/>
</dbReference>
<protein>
    <recommendedName>
        <fullName evidence="3">DUF1565 domain-containing protein</fullName>
    </recommendedName>
</protein>
<organism evidence="1 2">
    <name type="scientific">Christiangramia antarctica</name>
    <dbReference type="NCBI Taxonomy" id="2058158"/>
    <lineage>
        <taxon>Bacteria</taxon>
        <taxon>Pseudomonadati</taxon>
        <taxon>Bacteroidota</taxon>
        <taxon>Flavobacteriia</taxon>
        <taxon>Flavobacteriales</taxon>
        <taxon>Flavobacteriaceae</taxon>
        <taxon>Christiangramia</taxon>
    </lineage>
</organism>
<gene>
    <name evidence="1" type="ORF">ACFSYS_05015</name>
</gene>
<proteinExistence type="predicted"/>
<sequence length="319" mass="36816">MKYSVLILFLILANPLFSKEIFISPIGNDTGAGTKESPYATIPRVLEEVKKLAGKEAVRVWFSEGSYYLDKTIELSSDYSGTPTKPVVFSALPGAKVSIKGSRRFENLHWSTYKEDIYVTQLPEGLVFDQLFINNNKQVRARFPNYDYQNPLRDSNGYHQVTDGTNQRYDKWFSFEPKSFTDKEWSNPETGIVHAFQSHNWGNLQYRIKEINRKEHKIYLDEGGWQLQRSYGIGGKGSKSSFYFIENIFEELDVAREWFLDTQSNLLYYYPPAGVKLSEAVVEIPVLKDLIHLKGTSQAPVKNIHFRGFQFTHATYKNQ</sequence>
<dbReference type="EMBL" id="JBHUOJ010000009">
    <property type="protein sequence ID" value="MFD2832639.1"/>
    <property type="molecule type" value="Genomic_DNA"/>
</dbReference>
<dbReference type="PANTHER" id="PTHR36453:SF1">
    <property type="entry name" value="RIGHT HANDED BETA HELIX DOMAIN-CONTAINING PROTEIN"/>
    <property type="match status" value="1"/>
</dbReference>
<name>A0ABW5X2M7_9FLAO</name>